<dbReference type="Proteomes" id="UP000184480">
    <property type="component" value="Unassembled WGS sequence"/>
</dbReference>
<dbReference type="InterPro" id="IPR029039">
    <property type="entry name" value="Flavoprotein-like_sf"/>
</dbReference>
<organism evidence="5 6">
    <name type="scientific">Dysgonomonas macrotermitis</name>
    <dbReference type="NCBI Taxonomy" id="1346286"/>
    <lineage>
        <taxon>Bacteria</taxon>
        <taxon>Pseudomonadati</taxon>
        <taxon>Bacteroidota</taxon>
        <taxon>Bacteroidia</taxon>
        <taxon>Bacteroidales</taxon>
        <taxon>Dysgonomonadaceae</taxon>
        <taxon>Dysgonomonas</taxon>
    </lineage>
</organism>
<accession>A0A1M4W1C7</accession>
<keyword evidence="2" id="KW-0408">Iron</keyword>
<dbReference type="GO" id="GO:0051536">
    <property type="term" value="F:iron-sulfur cluster binding"/>
    <property type="evidence" value="ECO:0007669"/>
    <property type="project" value="UniProtKB-KW"/>
</dbReference>
<dbReference type="OrthoDB" id="9813995at2"/>
<feature type="domain" description="4Fe-4S ferredoxin-type" evidence="4">
    <location>
        <begin position="181"/>
        <end position="210"/>
    </location>
</feature>
<proteinExistence type="predicted"/>
<dbReference type="PROSITE" id="PS51379">
    <property type="entry name" value="4FE4S_FER_2"/>
    <property type="match status" value="2"/>
</dbReference>
<keyword evidence="6" id="KW-1185">Reference proteome</keyword>
<name>A0A1M4W1C7_9BACT</name>
<dbReference type="Gene3D" id="3.30.70.20">
    <property type="match status" value="1"/>
</dbReference>
<sequence>MNTTEKITIYYFSATGNSLKAASDIASLYTQSELVKISRKATPQHPDSTSVGFVFPVYMGGVPDIVIDFLKGFPFRKDTYYFSIATYYTYKGSAISVVNKILNDKGFALSYGNYIPTVGNCLKEYEVPASKRPSILKKADAITTDIANEIKAKIEKQPSPYCRLSDKIHKGLFNIFFKDTHKKFTLENNCTGCGMCSKVCPVDNISITDKKPVWGVNCESCHACVHWCPGNAINLGKSKGRLQYNNPDIKAGSLF</sequence>
<protein>
    <submittedName>
        <fullName evidence="5">4Fe-4S dicluster domain-containing protein</fullName>
    </submittedName>
</protein>
<evidence type="ECO:0000313" key="6">
    <source>
        <dbReference type="Proteomes" id="UP000184480"/>
    </source>
</evidence>
<dbReference type="SUPFAM" id="SSF52218">
    <property type="entry name" value="Flavoproteins"/>
    <property type="match status" value="1"/>
</dbReference>
<dbReference type="PROSITE" id="PS00198">
    <property type="entry name" value="4FE4S_FER_1"/>
    <property type="match status" value="2"/>
</dbReference>
<reference evidence="6" key="1">
    <citation type="submission" date="2016-11" db="EMBL/GenBank/DDBJ databases">
        <authorList>
            <person name="Varghese N."/>
            <person name="Submissions S."/>
        </authorList>
    </citation>
    <scope>NUCLEOTIDE SEQUENCE [LARGE SCALE GENOMIC DNA]</scope>
    <source>
        <strain evidence="6">DSM 27370</strain>
    </source>
</reference>
<dbReference type="Pfam" id="PF13187">
    <property type="entry name" value="Fer4_9"/>
    <property type="match status" value="1"/>
</dbReference>
<keyword evidence="1" id="KW-0479">Metal-binding</keyword>
<dbReference type="Gene3D" id="3.40.50.360">
    <property type="match status" value="1"/>
</dbReference>
<keyword evidence="3" id="KW-0411">Iron-sulfur</keyword>
<dbReference type="InterPro" id="IPR017896">
    <property type="entry name" value="4Fe4S_Fe-S-bd"/>
</dbReference>
<evidence type="ECO:0000259" key="4">
    <source>
        <dbReference type="PROSITE" id="PS51379"/>
    </source>
</evidence>
<dbReference type="AlphaFoldDB" id="A0A1M4W1C7"/>
<dbReference type="EMBL" id="FQUC01000002">
    <property type="protein sequence ID" value="SHE75061.1"/>
    <property type="molecule type" value="Genomic_DNA"/>
</dbReference>
<dbReference type="InterPro" id="IPR047964">
    <property type="entry name" value="EFR1-like"/>
</dbReference>
<dbReference type="RefSeq" id="WP_062176725.1">
    <property type="nucleotide sequence ID" value="NZ_BBXL01000002.1"/>
</dbReference>
<evidence type="ECO:0000256" key="2">
    <source>
        <dbReference type="ARBA" id="ARBA00023004"/>
    </source>
</evidence>
<dbReference type="SUPFAM" id="SSF54862">
    <property type="entry name" value="4Fe-4S ferredoxins"/>
    <property type="match status" value="1"/>
</dbReference>
<dbReference type="GO" id="GO:0046872">
    <property type="term" value="F:metal ion binding"/>
    <property type="evidence" value="ECO:0007669"/>
    <property type="project" value="UniProtKB-KW"/>
</dbReference>
<evidence type="ECO:0000256" key="3">
    <source>
        <dbReference type="ARBA" id="ARBA00023014"/>
    </source>
</evidence>
<feature type="domain" description="4Fe-4S ferredoxin-type" evidence="4">
    <location>
        <begin position="217"/>
        <end position="238"/>
    </location>
</feature>
<evidence type="ECO:0000256" key="1">
    <source>
        <dbReference type="ARBA" id="ARBA00022723"/>
    </source>
</evidence>
<dbReference type="STRING" id="1346286.SAMN05444362_10297"/>
<evidence type="ECO:0000313" key="5">
    <source>
        <dbReference type="EMBL" id="SHE75061.1"/>
    </source>
</evidence>
<dbReference type="NCBIfam" id="NF038196">
    <property type="entry name" value="ferrodoxin_EFR1"/>
    <property type="match status" value="1"/>
</dbReference>
<dbReference type="InterPro" id="IPR017900">
    <property type="entry name" value="4Fe4S_Fe_S_CS"/>
</dbReference>
<gene>
    <name evidence="5" type="ORF">SAMN05444362_10297</name>
</gene>